<dbReference type="InterPro" id="IPR006600">
    <property type="entry name" value="HTH_CenpB_DNA-bd_dom"/>
</dbReference>
<keyword evidence="5" id="KW-1185">Reference proteome</keyword>
<organism evidence="4 5">
    <name type="scientific">Trematosphaeria pertusa</name>
    <dbReference type="NCBI Taxonomy" id="390896"/>
    <lineage>
        <taxon>Eukaryota</taxon>
        <taxon>Fungi</taxon>
        <taxon>Dikarya</taxon>
        <taxon>Ascomycota</taxon>
        <taxon>Pezizomycotina</taxon>
        <taxon>Dothideomycetes</taxon>
        <taxon>Pleosporomycetidae</taxon>
        <taxon>Pleosporales</taxon>
        <taxon>Massarineae</taxon>
        <taxon>Trematosphaeriaceae</taxon>
        <taxon>Trematosphaeria</taxon>
    </lineage>
</organism>
<name>A0A6A6HTP4_9PLEO</name>
<dbReference type="EMBL" id="ML987212">
    <property type="protein sequence ID" value="KAF2241397.1"/>
    <property type="molecule type" value="Genomic_DNA"/>
</dbReference>
<proteinExistence type="predicted"/>
<feature type="region of interest" description="Disordered" evidence="2">
    <location>
        <begin position="75"/>
        <end position="94"/>
    </location>
</feature>
<evidence type="ECO:0000256" key="2">
    <source>
        <dbReference type="SAM" id="MobiDB-lite"/>
    </source>
</evidence>
<dbReference type="PROSITE" id="PS51253">
    <property type="entry name" value="HTH_CENPB"/>
    <property type="match status" value="1"/>
</dbReference>
<feature type="non-terminal residue" evidence="4">
    <location>
        <position position="122"/>
    </location>
</feature>
<sequence>MDRASRALAQDLPLNVRKSYAAIADRGEVPLTTQYLTPQEEKALVDFLLRMADLGCPVRVKFPPSLAFSIARRRATTDREIKPPNKNWSQAFERRHPDLKARRVKAMDWRRHDKNIYDKITH</sequence>
<dbReference type="GO" id="GO:0003677">
    <property type="term" value="F:DNA binding"/>
    <property type="evidence" value="ECO:0007669"/>
    <property type="project" value="UniProtKB-KW"/>
</dbReference>
<dbReference type="Proteomes" id="UP000800094">
    <property type="component" value="Unassembled WGS sequence"/>
</dbReference>
<evidence type="ECO:0000313" key="5">
    <source>
        <dbReference type="Proteomes" id="UP000800094"/>
    </source>
</evidence>
<accession>A0A6A6HTP4</accession>
<reference evidence="4" key="1">
    <citation type="journal article" date="2020" name="Stud. Mycol.">
        <title>101 Dothideomycetes genomes: a test case for predicting lifestyles and emergence of pathogens.</title>
        <authorList>
            <person name="Haridas S."/>
            <person name="Albert R."/>
            <person name="Binder M."/>
            <person name="Bloem J."/>
            <person name="Labutti K."/>
            <person name="Salamov A."/>
            <person name="Andreopoulos B."/>
            <person name="Baker S."/>
            <person name="Barry K."/>
            <person name="Bills G."/>
            <person name="Bluhm B."/>
            <person name="Cannon C."/>
            <person name="Castanera R."/>
            <person name="Culley D."/>
            <person name="Daum C."/>
            <person name="Ezra D."/>
            <person name="Gonzalez J."/>
            <person name="Henrissat B."/>
            <person name="Kuo A."/>
            <person name="Liang C."/>
            <person name="Lipzen A."/>
            <person name="Lutzoni F."/>
            <person name="Magnuson J."/>
            <person name="Mondo S."/>
            <person name="Nolan M."/>
            <person name="Ohm R."/>
            <person name="Pangilinan J."/>
            <person name="Park H.-J."/>
            <person name="Ramirez L."/>
            <person name="Alfaro M."/>
            <person name="Sun H."/>
            <person name="Tritt A."/>
            <person name="Yoshinaga Y."/>
            <person name="Zwiers L.-H."/>
            <person name="Turgeon B."/>
            <person name="Goodwin S."/>
            <person name="Spatafora J."/>
            <person name="Crous P."/>
            <person name="Grigoriev I."/>
        </authorList>
    </citation>
    <scope>NUCLEOTIDE SEQUENCE</scope>
    <source>
        <strain evidence="4">CBS 122368</strain>
    </source>
</reference>
<dbReference type="OrthoDB" id="3937230at2759"/>
<dbReference type="AlphaFoldDB" id="A0A6A6HTP4"/>
<evidence type="ECO:0000313" key="4">
    <source>
        <dbReference type="EMBL" id="KAF2241397.1"/>
    </source>
</evidence>
<dbReference type="RefSeq" id="XP_033676401.1">
    <property type="nucleotide sequence ID" value="XM_033825306.1"/>
</dbReference>
<keyword evidence="1" id="KW-0238">DNA-binding</keyword>
<dbReference type="GeneID" id="54578636"/>
<feature type="domain" description="HTH CENPB-type" evidence="3">
    <location>
        <begin position="28"/>
        <end position="102"/>
    </location>
</feature>
<evidence type="ECO:0000256" key="1">
    <source>
        <dbReference type="ARBA" id="ARBA00023125"/>
    </source>
</evidence>
<protein>
    <recommendedName>
        <fullName evidence="3">HTH CENPB-type domain-containing protein</fullName>
    </recommendedName>
</protein>
<evidence type="ECO:0000259" key="3">
    <source>
        <dbReference type="PROSITE" id="PS51253"/>
    </source>
</evidence>
<gene>
    <name evidence="4" type="ORF">BU26DRAFT_469049</name>
</gene>